<keyword evidence="6" id="KW-1185">Reference proteome</keyword>
<evidence type="ECO:0000313" key="5">
    <source>
        <dbReference type="EMBL" id="SDE07908.1"/>
    </source>
</evidence>
<dbReference type="OrthoDB" id="9815217at2"/>
<feature type="domain" description="OmpA-like" evidence="4">
    <location>
        <begin position="238"/>
        <end position="364"/>
    </location>
</feature>
<keyword evidence="2" id="KW-0175">Coiled coil</keyword>
<dbReference type="NCBIfam" id="NF006543">
    <property type="entry name" value="PRK09039.1-2"/>
    <property type="match status" value="1"/>
</dbReference>
<protein>
    <submittedName>
        <fullName evidence="5">Chemotaxis protein MotB</fullName>
    </submittedName>
</protein>
<feature type="coiled-coil region" evidence="2">
    <location>
        <begin position="77"/>
        <end position="188"/>
    </location>
</feature>
<keyword evidence="3" id="KW-0812">Transmembrane</keyword>
<name>A0A1G6ZZ12_9PROT</name>
<dbReference type="PANTHER" id="PTHR30329">
    <property type="entry name" value="STATOR ELEMENT OF FLAGELLAR MOTOR COMPLEX"/>
    <property type="match status" value="1"/>
</dbReference>
<dbReference type="SUPFAM" id="SSF103088">
    <property type="entry name" value="OmpA-like"/>
    <property type="match status" value="1"/>
</dbReference>
<reference evidence="5 6" key="1">
    <citation type="submission" date="2016-10" db="EMBL/GenBank/DDBJ databases">
        <authorList>
            <person name="de Groot N.N."/>
        </authorList>
    </citation>
    <scope>NUCLEOTIDE SEQUENCE [LARGE SCALE GENOMIC DNA]</scope>
    <source>
        <strain evidence="5 6">CGMCC 1.9109</strain>
    </source>
</reference>
<dbReference type="Pfam" id="PF00691">
    <property type="entry name" value="OmpA"/>
    <property type="match status" value="1"/>
</dbReference>
<dbReference type="STRING" id="637679.GCA_001550055_01835"/>
<dbReference type="SUPFAM" id="SSF57997">
    <property type="entry name" value="Tropomyosin"/>
    <property type="match status" value="1"/>
</dbReference>
<organism evidence="5 6">
    <name type="scientific">Kordiimonas lacus</name>
    <dbReference type="NCBI Taxonomy" id="637679"/>
    <lineage>
        <taxon>Bacteria</taxon>
        <taxon>Pseudomonadati</taxon>
        <taxon>Pseudomonadota</taxon>
        <taxon>Alphaproteobacteria</taxon>
        <taxon>Kordiimonadales</taxon>
        <taxon>Kordiimonadaceae</taxon>
        <taxon>Kordiimonas</taxon>
    </lineage>
</organism>
<proteinExistence type="predicted"/>
<dbReference type="AlphaFoldDB" id="A0A1G6ZZ12"/>
<dbReference type="GO" id="GO:0016020">
    <property type="term" value="C:membrane"/>
    <property type="evidence" value="ECO:0007669"/>
    <property type="project" value="UniProtKB-UniRule"/>
</dbReference>
<dbReference type="Proteomes" id="UP000183685">
    <property type="component" value="Unassembled WGS sequence"/>
</dbReference>
<evidence type="ECO:0000259" key="4">
    <source>
        <dbReference type="PROSITE" id="PS51123"/>
    </source>
</evidence>
<dbReference type="NCBIfam" id="NF006545">
    <property type="entry name" value="PRK09039.1-4"/>
    <property type="match status" value="1"/>
</dbReference>
<evidence type="ECO:0000256" key="2">
    <source>
        <dbReference type="SAM" id="Coils"/>
    </source>
</evidence>
<dbReference type="RefSeq" id="WP_068304125.1">
    <property type="nucleotide sequence ID" value="NZ_FNAK01000004.1"/>
</dbReference>
<dbReference type="PROSITE" id="PS51123">
    <property type="entry name" value="OMPA_2"/>
    <property type="match status" value="1"/>
</dbReference>
<dbReference type="CDD" id="cd07185">
    <property type="entry name" value="OmpA_C-like"/>
    <property type="match status" value="1"/>
</dbReference>
<evidence type="ECO:0000256" key="1">
    <source>
        <dbReference type="PROSITE-ProRule" id="PRU00473"/>
    </source>
</evidence>
<keyword evidence="1 3" id="KW-0472">Membrane</keyword>
<dbReference type="Gene3D" id="3.30.1330.60">
    <property type="entry name" value="OmpA-like domain"/>
    <property type="match status" value="1"/>
</dbReference>
<sequence>MIGSRRRIGGGGQDNSWPGFVDALSTLLMVIIFLLSMFVLAQFFLGQALSGRDQALAELRGQVAQLGNLLKMEKQSNQALRDSMAELSASLTAANKDRDTLSADLEATKSALAASDARLAEMTAARERFEADATDLAERFKLADDALSEERIISKRAQEQVAQLQRNITALQEQLGRLEAALQASEERDRRNQAVIVDMGRRLNRALASKVEELAGYRSEFFGRLKEVLSTRPEIRVEGDRFVFASELLFASGSADLGPEGRAEMRKFAETLIAISQEIPQELNWILRVDGHTDKRPISNAQFRSNWELSAARAISVVRFLISVGVPADRLAATGFGEHQPIDPADNVFAYSRNRRIEMRLTQR</sequence>
<evidence type="ECO:0000313" key="6">
    <source>
        <dbReference type="Proteomes" id="UP000183685"/>
    </source>
</evidence>
<dbReference type="InterPro" id="IPR050330">
    <property type="entry name" value="Bact_OuterMem_StrucFunc"/>
</dbReference>
<dbReference type="InterPro" id="IPR036737">
    <property type="entry name" value="OmpA-like_sf"/>
</dbReference>
<dbReference type="InterPro" id="IPR006665">
    <property type="entry name" value="OmpA-like"/>
</dbReference>
<accession>A0A1G6ZZ12</accession>
<feature type="transmembrane region" description="Helical" evidence="3">
    <location>
        <begin position="20"/>
        <end position="45"/>
    </location>
</feature>
<dbReference type="EMBL" id="FNAK01000004">
    <property type="protein sequence ID" value="SDE07908.1"/>
    <property type="molecule type" value="Genomic_DNA"/>
</dbReference>
<gene>
    <name evidence="5" type="ORF">SAMN04488071_2022</name>
</gene>
<evidence type="ECO:0000256" key="3">
    <source>
        <dbReference type="SAM" id="Phobius"/>
    </source>
</evidence>
<keyword evidence="3" id="KW-1133">Transmembrane helix</keyword>
<dbReference type="NCBIfam" id="NF006544">
    <property type="entry name" value="PRK09039.1-3"/>
    <property type="match status" value="1"/>
</dbReference>
<dbReference type="PANTHER" id="PTHR30329:SF21">
    <property type="entry name" value="LIPOPROTEIN YIAD-RELATED"/>
    <property type="match status" value="1"/>
</dbReference>